<dbReference type="AlphaFoldDB" id="A0AA42WF27"/>
<evidence type="ECO:0000313" key="2">
    <source>
        <dbReference type="Proteomes" id="UP001161276"/>
    </source>
</evidence>
<dbReference type="Proteomes" id="UP001161276">
    <property type="component" value="Unassembled WGS sequence"/>
</dbReference>
<dbReference type="RefSeq" id="WP_280028212.1">
    <property type="nucleotide sequence ID" value="NZ_JAOCKG010000009.1"/>
</dbReference>
<comment type="caution">
    <text evidence="1">The sequence shown here is derived from an EMBL/GenBank/DDBJ whole genome shotgun (WGS) entry which is preliminary data.</text>
</comment>
<name>A0AA42WF27_9BURK</name>
<gene>
    <name evidence="1" type="ORF">N5K24_20105</name>
</gene>
<proteinExistence type="predicted"/>
<dbReference type="EMBL" id="JAOCKG010000009">
    <property type="protein sequence ID" value="MDH2052717.1"/>
    <property type="molecule type" value="Genomic_DNA"/>
</dbReference>
<protein>
    <submittedName>
        <fullName evidence="1">Uncharacterized protein</fullName>
    </submittedName>
</protein>
<reference evidence="1" key="1">
    <citation type="submission" date="2022-09" db="EMBL/GenBank/DDBJ databases">
        <title>Intensive care unit water sources are persistently colonized with multi-drug resistant bacteria and are the site of extensive horizontal gene transfer of antibiotic resistance genes.</title>
        <authorList>
            <person name="Diorio-Toth L."/>
        </authorList>
    </citation>
    <scope>NUCLEOTIDE SEQUENCE</scope>
    <source>
        <strain evidence="1">GD03676</strain>
    </source>
</reference>
<sequence>MSNAGFKQVYSTAMIYAGKRKILDEKIGEEVGVRPYIDIPESWILEIVGGHYVDGIYRHSNEAKYNQEENPVVIGYDDSGGPGVDFSNLTVSVEKIRRTPLLDSNDYSIATSEALRFLKN</sequence>
<organism evidence="1 2">
    <name type="scientific">Achromobacter marplatensis</name>
    <dbReference type="NCBI Taxonomy" id="470868"/>
    <lineage>
        <taxon>Bacteria</taxon>
        <taxon>Pseudomonadati</taxon>
        <taxon>Pseudomonadota</taxon>
        <taxon>Betaproteobacteria</taxon>
        <taxon>Burkholderiales</taxon>
        <taxon>Alcaligenaceae</taxon>
        <taxon>Achromobacter</taxon>
    </lineage>
</organism>
<evidence type="ECO:0000313" key="1">
    <source>
        <dbReference type="EMBL" id="MDH2052717.1"/>
    </source>
</evidence>
<accession>A0AA42WF27</accession>